<accession>A0A1R2ARK9</accession>
<dbReference type="EMBL" id="MPUH01001558">
    <property type="protein sequence ID" value="OMJ67138.1"/>
    <property type="molecule type" value="Genomic_DNA"/>
</dbReference>
<dbReference type="Proteomes" id="UP000187209">
    <property type="component" value="Unassembled WGS sequence"/>
</dbReference>
<name>A0A1R2ARK9_9CILI</name>
<keyword evidence="3" id="KW-1185">Reference proteome</keyword>
<dbReference type="Gene3D" id="3.30.1520.10">
    <property type="entry name" value="Phox-like domain"/>
    <property type="match status" value="1"/>
</dbReference>
<proteinExistence type="predicted"/>
<dbReference type="GO" id="GO:0005768">
    <property type="term" value="C:endosome"/>
    <property type="evidence" value="ECO:0007669"/>
    <property type="project" value="TreeGrafter"/>
</dbReference>
<dbReference type="InterPro" id="IPR036871">
    <property type="entry name" value="PX_dom_sf"/>
</dbReference>
<evidence type="ECO:0000259" key="1">
    <source>
        <dbReference type="PROSITE" id="PS50195"/>
    </source>
</evidence>
<dbReference type="Pfam" id="PF00787">
    <property type="entry name" value="PX"/>
    <property type="match status" value="1"/>
</dbReference>
<dbReference type="InterPro" id="IPR001683">
    <property type="entry name" value="PX_dom"/>
</dbReference>
<dbReference type="GO" id="GO:0035091">
    <property type="term" value="F:phosphatidylinositol binding"/>
    <property type="evidence" value="ECO:0007669"/>
    <property type="project" value="InterPro"/>
</dbReference>
<dbReference type="AlphaFoldDB" id="A0A1R2ARK9"/>
<dbReference type="PROSITE" id="PS50195">
    <property type="entry name" value="PX"/>
    <property type="match status" value="1"/>
</dbReference>
<gene>
    <name evidence="2" type="ORF">SteCoe_35788</name>
</gene>
<reference evidence="2 3" key="1">
    <citation type="submission" date="2016-11" db="EMBL/GenBank/DDBJ databases">
        <title>The macronuclear genome of Stentor coeruleus: a giant cell with tiny introns.</title>
        <authorList>
            <person name="Slabodnick M."/>
            <person name="Ruby J.G."/>
            <person name="Reiff S.B."/>
            <person name="Swart E.C."/>
            <person name="Gosai S."/>
            <person name="Prabakaran S."/>
            <person name="Witkowska E."/>
            <person name="Larue G.E."/>
            <person name="Fisher S."/>
            <person name="Freeman R.M."/>
            <person name="Gunawardena J."/>
            <person name="Chu W."/>
            <person name="Stover N.A."/>
            <person name="Gregory B.D."/>
            <person name="Nowacki M."/>
            <person name="Derisi J."/>
            <person name="Roy S.W."/>
            <person name="Marshall W.F."/>
            <person name="Sood P."/>
        </authorList>
    </citation>
    <scope>NUCLEOTIDE SEQUENCE [LARGE SCALE GENOMIC DNA]</scope>
    <source>
        <strain evidence="2">WM001</strain>
    </source>
</reference>
<evidence type="ECO:0000313" key="3">
    <source>
        <dbReference type="Proteomes" id="UP000187209"/>
    </source>
</evidence>
<sequence>MDHRSELFFKHPENSEEKYNLVMFKDFLSRSFGTSESAGDFSEDSSVKAVHYPKNSEEIIVKNPSVRSTRFSKHIIYFIIGKDSLGDFQNKRRYKEFFALRKVLIDQWPGCAVPELPPKQAIGNLQNEFVECRRKQLEHFLRQIARLSHLYGCDEMQEFIRGPPEFHSSDLLTKQINWKLIALRYQNVFSQFSSFQRTPKVEKDIGELLGHLNNGISNLDRVIISCNDTFTSAYALESCFIRLVTDINSTKRYFHEKLQEYPINQITINPFTNLIYWCKNNKLSIKGLIESIYKQYDLQKIKTKLSRKIEEEKAKITAIDKGKKKVIQFFNKKPNDFYKGVSESEILSLKSNMQDLDTILNLSSALIMFHEFPNFKQQKAQELLTELKNLKEYCGDFFQLFIEKLENIDIFDN</sequence>
<dbReference type="SMART" id="SM00312">
    <property type="entry name" value="PX"/>
    <property type="match status" value="1"/>
</dbReference>
<dbReference type="SUPFAM" id="SSF64268">
    <property type="entry name" value="PX domain"/>
    <property type="match status" value="1"/>
</dbReference>
<dbReference type="PANTHER" id="PTHR10555">
    <property type="entry name" value="SORTING NEXIN"/>
    <property type="match status" value="1"/>
</dbReference>
<feature type="domain" description="PX" evidence="1">
    <location>
        <begin position="55"/>
        <end position="167"/>
    </location>
</feature>
<dbReference type="OrthoDB" id="312325at2759"/>
<dbReference type="CDD" id="cd06093">
    <property type="entry name" value="PX_domain"/>
    <property type="match status" value="1"/>
</dbReference>
<protein>
    <recommendedName>
        <fullName evidence="1">PX domain-containing protein</fullName>
    </recommendedName>
</protein>
<evidence type="ECO:0000313" key="2">
    <source>
        <dbReference type="EMBL" id="OMJ67138.1"/>
    </source>
</evidence>
<organism evidence="2 3">
    <name type="scientific">Stentor coeruleus</name>
    <dbReference type="NCBI Taxonomy" id="5963"/>
    <lineage>
        <taxon>Eukaryota</taxon>
        <taxon>Sar</taxon>
        <taxon>Alveolata</taxon>
        <taxon>Ciliophora</taxon>
        <taxon>Postciliodesmatophora</taxon>
        <taxon>Heterotrichea</taxon>
        <taxon>Heterotrichida</taxon>
        <taxon>Stentoridae</taxon>
        <taxon>Stentor</taxon>
    </lineage>
</organism>
<comment type="caution">
    <text evidence="2">The sequence shown here is derived from an EMBL/GenBank/DDBJ whole genome shotgun (WGS) entry which is preliminary data.</text>
</comment>
<dbReference type="PANTHER" id="PTHR10555:SF170">
    <property type="entry name" value="FI18122P1"/>
    <property type="match status" value="1"/>
</dbReference>